<dbReference type="PANTHER" id="PTHR43578:SF3">
    <property type="entry name" value="NADH-QUINONE OXIDOREDUCTASE SUBUNIT F"/>
    <property type="match status" value="1"/>
</dbReference>
<accession>A0A0M2PYS9</accession>
<dbReference type="SUPFAM" id="SSF142984">
    <property type="entry name" value="Nqo1 middle domain-like"/>
    <property type="match status" value="1"/>
</dbReference>
<dbReference type="SUPFAM" id="SSF140490">
    <property type="entry name" value="Nqo1C-terminal domain-like"/>
    <property type="match status" value="1"/>
</dbReference>
<comment type="caution">
    <text evidence="7">The sequence shown here is derived from an EMBL/GenBank/DDBJ whole genome shotgun (WGS) entry which is preliminary data.</text>
</comment>
<dbReference type="Proteomes" id="UP000034681">
    <property type="component" value="Unassembled WGS sequence"/>
</dbReference>
<gene>
    <name evidence="7" type="ORF">PROH_11130</name>
</gene>
<feature type="domain" description="NADH-ubiquinone oxidoreductase 51kDa subunit iron-sulphur binding" evidence="6">
    <location>
        <begin position="451"/>
        <end position="496"/>
    </location>
</feature>
<evidence type="ECO:0000256" key="2">
    <source>
        <dbReference type="ARBA" id="ARBA00022485"/>
    </source>
</evidence>
<dbReference type="Gene3D" id="3.40.30.10">
    <property type="entry name" value="Glutaredoxin"/>
    <property type="match status" value="1"/>
</dbReference>
<comment type="similarity">
    <text evidence="1">Belongs to the complex I 51 kDa subunit family.</text>
</comment>
<dbReference type="OrthoDB" id="9761899at2"/>
<keyword evidence="3" id="KW-0479">Metal-binding</keyword>
<keyword evidence="8" id="KW-1185">Reference proteome</keyword>
<dbReference type="PANTHER" id="PTHR43578">
    <property type="entry name" value="NADH-QUINONE OXIDOREDUCTASE SUBUNIT F"/>
    <property type="match status" value="1"/>
</dbReference>
<name>A0A0M2PYS9_PROHO</name>
<organism evidence="7 8">
    <name type="scientific">Prochlorothrix hollandica PCC 9006 = CALU 1027</name>
    <dbReference type="NCBI Taxonomy" id="317619"/>
    <lineage>
        <taxon>Bacteria</taxon>
        <taxon>Bacillati</taxon>
        <taxon>Cyanobacteriota</taxon>
        <taxon>Cyanophyceae</taxon>
        <taxon>Prochlorotrichales</taxon>
        <taxon>Prochlorotrichaceae</taxon>
        <taxon>Prochlorothrix</taxon>
    </lineage>
</organism>
<dbReference type="Pfam" id="PF01512">
    <property type="entry name" value="Complex1_51K"/>
    <property type="match status" value="1"/>
</dbReference>
<evidence type="ECO:0000313" key="7">
    <source>
        <dbReference type="EMBL" id="KKJ00238.1"/>
    </source>
</evidence>
<sequence>MDLAELRAIAQASRDRRKPTRIRCCTAAGCASSGSTAIKTALDAAVQDQGLTDTVEVCSVGCMRFCGRGPLVAVDQGDREPGQVLESDRLYEFVTPDHAPSLVASLQGGTPEATPGDWNHPFFAHQQPIVLENSGNIDPESIDDYIATGGYEQLYHTLMTLTPTAVIAEVTRSGLRGRGGGGYPTGLKWATVAKMPGDQKYVICNADEGDPGAFMDRSVLESDPHRVLEGMAIAAYAIGANHGYIYIRAEYPLAIAHLKKAIQQAKRHGFMGSQIFDAQFDFKIDIRVGAGAFVCGEETALIASVEGKRGNPRPRPPYPAQSGAWGCPTLINNVETYANIVPIIRNGGDWYANIGTANSKGTKVFALTGQVTNAGLVEVPMGTTVRKIVEEMGGGVPGGGSVKAVQTGGPSGGCIPEHLLDTPVDYDSLRELGTMMGSGGMIVMDQTTNMVEISRFYMDFCREESCGKCVPCRAGTVQLHELLTKLVKHQATPADLIKLEQLCEVVRDTSLCGLGMSAPNPILSTLRYFRHEYEALLQTPAYLKA</sequence>
<dbReference type="PROSITE" id="PS00645">
    <property type="entry name" value="COMPLEX1_51K_2"/>
    <property type="match status" value="1"/>
</dbReference>
<dbReference type="GO" id="GO:0010181">
    <property type="term" value="F:FMN binding"/>
    <property type="evidence" value="ECO:0007669"/>
    <property type="project" value="InterPro"/>
</dbReference>
<keyword evidence="5" id="KW-0411">Iron-sulfur</keyword>
<dbReference type="FunFam" id="1.20.1440.230:FF:000001">
    <property type="entry name" value="Mitochondrial NADH dehydrogenase flavoprotein 1"/>
    <property type="match status" value="1"/>
</dbReference>
<dbReference type="SUPFAM" id="SSF142019">
    <property type="entry name" value="Nqo1 FMN-binding domain-like"/>
    <property type="match status" value="1"/>
</dbReference>
<evidence type="ECO:0000259" key="6">
    <source>
        <dbReference type="SMART" id="SM00928"/>
    </source>
</evidence>
<keyword evidence="4" id="KW-0408">Iron</keyword>
<dbReference type="CDD" id="cd02980">
    <property type="entry name" value="TRX_Fd_family"/>
    <property type="match status" value="1"/>
</dbReference>
<dbReference type="Gene3D" id="6.10.250.1450">
    <property type="match status" value="1"/>
</dbReference>
<protein>
    <submittedName>
        <fullName evidence="7">NADH dehydrogenase</fullName>
    </submittedName>
</protein>
<dbReference type="InterPro" id="IPR036249">
    <property type="entry name" value="Thioredoxin-like_sf"/>
</dbReference>
<dbReference type="Pfam" id="PF10589">
    <property type="entry name" value="NADH_4Fe-4S"/>
    <property type="match status" value="1"/>
</dbReference>
<keyword evidence="2" id="KW-0004">4Fe-4S</keyword>
<evidence type="ECO:0000256" key="1">
    <source>
        <dbReference type="ARBA" id="ARBA00007523"/>
    </source>
</evidence>
<evidence type="ECO:0000256" key="4">
    <source>
        <dbReference type="ARBA" id="ARBA00023004"/>
    </source>
</evidence>
<dbReference type="STRING" id="317619.GCA_000332315_00999"/>
<dbReference type="InterPro" id="IPR001949">
    <property type="entry name" value="NADH-UbQ_OxRdtase_51kDa_CS"/>
</dbReference>
<evidence type="ECO:0000313" key="8">
    <source>
        <dbReference type="Proteomes" id="UP000034681"/>
    </source>
</evidence>
<dbReference type="AlphaFoldDB" id="A0A0M2PYS9"/>
<dbReference type="eggNOG" id="COG1894">
    <property type="taxonomic scope" value="Bacteria"/>
</dbReference>
<evidence type="ECO:0000256" key="5">
    <source>
        <dbReference type="ARBA" id="ARBA00023014"/>
    </source>
</evidence>
<evidence type="ECO:0000256" key="3">
    <source>
        <dbReference type="ARBA" id="ARBA00022723"/>
    </source>
</evidence>
<dbReference type="EMBL" id="AJTX02000004">
    <property type="protein sequence ID" value="KKJ00238.1"/>
    <property type="molecule type" value="Genomic_DNA"/>
</dbReference>
<dbReference type="InterPro" id="IPR037225">
    <property type="entry name" value="Nuo51_FMN-bd_sf"/>
</dbReference>
<dbReference type="SMART" id="SM00928">
    <property type="entry name" value="NADH_4Fe-4S"/>
    <property type="match status" value="1"/>
</dbReference>
<dbReference type="FunFam" id="3.40.50.11540:FF:000001">
    <property type="entry name" value="NADH dehydrogenase [ubiquinone] flavoprotein 1, mitochondrial"/>
    <property type="match status" value="1"/>
</dbReference>
<dbReference type="GO" id="GO:0008137">
    <property type="term" value="F:NADH dehydrogenase (ubiquinone) activity"/>
    <property type="evidence" value="ECO:0007669"/>
    <property type="project" value="InterPro"/>
</dbReference>
<dbReference type="Pfam" id="PF10531">
    <property type="entry name" value="SLBB"/>
    <property type="match status" value="1"/>
</dbReference>
<reference evidence="7" key="1">
    <citation type="submission" date="2012-04" db="EMBL/GenBank/DDBJ databases">
        <authorList>
            <person name="Borisov I.G."/>
            <person name="Ivanikova N.V."/>
            <person name="Pinevich A.V."/>
        </authorList>
    </citation>
    <scope>NUCLEOTIDE SEQUENCE</scope>
    <source>
        <strain evidence="7">CALU 1027</strain>
    </source>
</reference>
<dbReference type="InterPro" id="IPR019575">
    <property type="entry name" value="Nuop51_4Fe4S-bd"/>
</dbReference>
<dbReference type="Gene3D" id="3.10.20.600">
    <property type="match status" value="1"/>
</dbReference>
<dbReference type="InterPro" id="IPR019554">
    <property type="entry name" value="Soluble_ligand-bd"/>
</dbReference>
<dbReference type="Gene3D" id="1.20.1440.230">
    <property type="entry name" value="NADH-ubiquinone oxidoreductase 51kDa subunit, iron-sulphur binding domain"/>
    <property type="match status" value="1"/>
</dbReference>
<dbReference type="InterPro" id="IPR037207">
    <property type="entry name" value="Nuop51_4Fe4S-bd_sf"/>
</dbReference>
<dbReference type="RefSeq" id="WP_017711600.1">
    <property type="nucleotide sequence ID" value="NZ_KB235933.1"/>
</dbReference>
<dbReference type="SUPFAM" id="SSF52833">
    <property type="entry name" value="Thioredoxin-like"/>
    <property type="match status" value="1"/>
</dbReference>
<dbReference type="Gene3D" id="3.40.50.11540">
    <property type="entry name" value="NADH-ubiquinone oxidoreductase 51kDa subunit"/>
    <property type="match status" value="1"/>
</dbReference>
<dbReference type="GO" id="GO:0046872">
    <property type="term" value="F:metal ion binding"/>
    <property type="evidence" value="ECO:0007669"/>
    <property type="project" value="UniProtKB-KW"/>
</dbReference>
<dbReference type="GO" id="GO:0051539">
    <property type="term" value="F:4 iron, 4 sulfur cluster binding"/>
    <property type="evidence" value="ECO:0007669"/>
    <property type="project" value="UniProtKB-KW"/>
</dbReference>
<proteinExistence type="inferred from homology"/>
<dbReference type="InterPro" id="IPR011538">
    <property type="entry name" value="Nuo51_FMN-bd"/>
</dbReference>